<dbReference type="EMBL" id="JXKH01000002">
    <property type="protein sequence ID" value="OJG19556.1"/>
    <property type="molecule type" value="Genomic_DNA"/>
</dbReference>
<dbReference type="InterPro" id="IPR027417">
    <property type="entry name" value="P-loop_NTPase"/>
</dbReference>
<gene>
    <name evidence="1" type="ORF">RU97_GL001127</name>
</gene>
<accession>A0A1L8RIH6</accession>
<sequence>MAYFQKQSVETLWSTHKITAVLEEPAAIRQDIQLLINQKSEDERIFISNSIPLVMHVPVKDILLLATGLKEKQLKTELADVFTELELPLAILQLPLDELSMLERLKIQLLKSLLLSKKQIILDDIFESLTIRERQEFLPLLKQLSQNYDLRFVLLTSDQRIRESHYIDQLLVA</sequence>
<dbReference type="Gene3D" id="3.40.50.300">
    <property type="entry name" value="P-loop containing nucleotide triphosphate hydrolases"/>
    <property type="match status" value="1"/>
</dbReference>
<dbReference type="RefSeq" id="WP_067390387.1">
    <property type="nucleotide sequence ID" value="NZ_JXKH01000002.1"/>
</dbReference>
<dbReference type="Proteomes" id="UP000181884">
    <property type="component" value="Unassembled WGS sequence"/>
</dbReference>
<protein>
    <recommendedName>
        <fullName evidence="3">ABC transporter domain-containing protein</fullName>
    </recommendedName>
</protein>
<evidence type="ECO:0000313" key="2">
    <source>
        <dbReference type="Proteomes" id="UP000181884"/>
    </source>
</evidence>
<evidence type="ECO:0008006" key="3">
    <source>
        <dbReference type="Google" id="ProtNLM"/>
    </source>
</evidence>
<dbReference type="SUPFAM" id="SSF52540">
    <property type="entry name" value="P-loop containing nucleoside triphosphate hydrolases"/>
    <property type="match status" value="1"/>
</dbReference>
<dbReference type="AlphaFoldDB" id="A0A1L8RIH6"/>
<name>A0A1L8RIH6_9ENTE</name>
<dbReference type="STRING" id="214095.RU97_GL001127"/>
<organism evidence="1 2">
    <name type="scientific">Enterococcus canis</name>
    <dbReference type="NCBI Taxonomy" id="214095"/>
    <lineage>
        <taxon>Bacteria</taxon>
        <taxon>Bacillati</taxon>
        <taxon>Bacillota</taxon>
        <taxon>Bacilli</taxon>
        <taxon>Lactobacillales</taxon>
        <taxon>Enterococcaceae</taxon>
        <taxon>Enterococcus</taxon>
    </lineage>
</organism>
<comment type="caution">
    <text evidence="1">The sequence shown here is derived from an EMBL/GenBank/DDBJ whole genome shotgun (WGS) entry which is preliminary data.</text>
</comment>
<reference evidence="1 2" key="1">
    <citation type="submission" date="2014-12" db="EMBL/GenBank/DDBJ databases">
        <title>Draft genome sequences of 29 type strains of Enterococci.</title>
        <authorList>
            <person name="Zhong Z."/>
            <person name="Sun Z."/>
            <person name="Liu W."/>
            <person name="Zhang W."/>
            <person name="Zhang H."/>
        </authorList>
    </citation>
    <scope>NUCLEOTIDE SEQUENCE [LARGE SCALE GENOMIC DNA]</scope>
    <source>
        <strain evidence="1 2">DSM 17029</strain>
    </source>
</reference>
<keyword evidence="2" id="KW-1185">Reference proteome</keyword>
<proteinExistence type="predicted"/>
<evidence type="ECO:0000313" key="1">
    <source>
        <dbReference type="EMBL" id="OJG19556.1"/>
    </source>
</evidence>